<accession>A0A220MJ07</accession>
<dbReference type="GO" id="GO:0005524">
    <property type="term" value="F:ATP binding"/>
    <property type="evidence" value="ECO:0007669"/>
    <property type="project" value="UniProtKB-KW"/>
</dbReference>
<dbReference type="RefSeq" id="WP_205669414.1">
    <property type="nucleotide sequence ID" value="NZ_CP018145.1"/>
</dbReference>
<keyword evidence="3" id="KW-0547">Nucleotide-binding</keyword>
<evidence type="ECO:0000256" key="1">
    <source>
        <dbReference type="ARBA" id="ARBA00022598"/>
    </source>
</evidence>
<dbReference type="SUPFAM" id="SSF56059">
    <property type="entry name" value="Glutathione synthetase ATP-binding domain-like"/>
    <property type="match status" value="1"/>
</dbReference>
<reference evidence="7 8" key="1">
    <citation type="submission" date="2016-11" db="EMBL/GenBank/DDBJ databases">
        <authorList>
            <person name="Jaros S."/>
            <person name="Januszkiewicz K."/>
            <person name="Wedrychowicz H."/>
        </authorList>
    </citation>
    <scope>NUCLEOTIDE SEQUENCE [LARGE SCALE GENOMIC DNA]</scope>
    <source>
        <strain evidence="7 8">NF2</strain>
    </source>
</reference>
<dbReference type="SUPFAM" id="SSF52440">
    <property type="entry name" value="PreATP-grasp domain"/>
    <property type="match status" value="1"/>
</dbReference>
<evidence type="ECO:0000313" key="8">
    <source>
        <dbReference type="Proteomes" id="UP000197781"/>
    </source>
</evidence>
<evidence type="ECO:0000259" key="6">
    <source>
        <dbReference type="Pfam" id="PF03738"/>
    </source>
</evidence>
<keyword evidence="5" id="KW-0460">Magnesium</keyword>
<feature type="domain" description="Glutathionylspermidine synthase pre-ATP-grasp-like" evidence="6">
    <location>
        <begin position="23"/>
        <end position="411"/>
    </location>
</feature>
<keyword evidence="4" id="KW-0067">ATP-binding</keyword>
<keyword evidence="1" id="KW-0436">Ligase</keyword>
<evidence type="ECO:0000256" key="2">
    <source>
        <dbReference type="ARBA" id="ARBA00022723"/>
    </source>
</evidence>
<dbReference type="GO" id="GO:0016874">
    <property type="term" value="F:ligase activity"/>
    <property type="evidence" value="ECO:0007669"/>
    <property type="project" value="UniProtKB-KW"/>
</dbReference>
<keyword evidence="2" id="KW-0479">Metal-binding</keyword>
<organism evidence="7 8">
    <name type="scientific">Brevibacillus formosus</name>
    <dbReference type="NCBI Taxonomy" id="54913"/>
    <lineage>
        <taxon>Bacteria</taxon>
        <taxon>Bacillati</taxon>
        <taxon>Bacillota</taxon>
        <taxon>Bacilli</taxon>
        <taxon>Bacillales</taxon>
        <taxon>Paenibacillaceae</taxon>
        <taxon>Brevibacillus</taxon>
    </lineage>
</organism>
<dbReference type="AlphaFoldDB" id="A0A220MJ07"/>
<evidence type="ECO:0000256" key="3">
    <source>
        <dbReference type="ARBA" id="ARBA00022741"/>
    </source>
</evidence>
<evidence type="ECO:0000256" key="4">
    <source>
        <dbReference type="ARBA" id="ARBA00022840"/>
    </source>
</evidence>
<dbReference type="Gene3D" id="3.30.1490.330">
    <property type="match status" value="1"/>
</dbReference>
<dbReference type="EMBL" id="CP018145">
    <property type="protein sequence ID" value="ASJ55108.1"/>
    <property type="molecule type" value="Genomic_DNA"/>
</dbReference>
<gene>
    <name evidence="7" type="ORF">BP422_17065</name>
</gene>
<protein>
    <submittedName>
        <fullName evidence="7">Glutathionylspermidine synthase</fullName>
    </submittedName>
</protein>
<dbReference type="KEGG" id="bfm:BP422_17065"/>
<dbReference type="Pfam" id="PF03738">
    <property type="entry name" value="GSP_synth"/>
    <property type="match status" value="1"/>
</dbReference>
<sequence length="415" mass="47556">MEVEDHNRREREALYGPMREEGVFTWDWMYGEEYALYDIHLIPSSFREEIAMATERLGQIFTKVVPVLQRAENSLLLELGVPKQALQAVRVVVSQTVPTVIGRFDFAQTAEGLKMLECNSDTPTGIVEAFYVNGRACRHFLREDPNEGMERQLRSAFSKVVDAYRAKGYDTDSIWFSSLDWHEEDKGTTLYLLNQSGLSARFAALEHLRVWQDRLYVKENEELLPVDVLYRLHALEKLAVEQDEDGYPTGEHVLALIARKKLAIINPPSAFLIQTKALQALIWNLHEANEFFTEEEHAIIEAYMLPTYFENRFAGREDYVTKPIFGREGGGVMLFASDGSLQEKDQEEFYWEQPMIYQKRVELPEITVQTMKGAYAGRLLWGSFWIGTEASAIVARVGGPITNNLSYYLPVGIDK</sequence>
<dbReference type="InterPro" id="IPR005494">
    <property type="entry name" value="GSPS_pre-ATP-grasp-like_dom"/>
</dbReference>
<evidence type="ECO:0000313" key="7">
    <source>
        <dbReference type="EMBL" id="ASJ55108.1"/>
    </source>
</evidence>
<proteinExistence type="predicted"/>
<dbReference type="InterPro" id="IPR016185">
    <property type="entry name" value="PreATP-grasp_dom_sf"/>
</dbReference>
<dbReference type="GO" id="GO:0046872">
    <property type="term" value="F:metal ion binding"/>
    <property type="evidence" value="ECO:0007669"/>
    <property type="project" value="UniProtKB-KW"/>
</dbReference>
<name>A0A220MJ07_9BACL</name>
<evidence type="ECO:0000256" key="5">
    <source>
        <dbReference type="ARBA" id="ARBA00022842"/>
    </source>
</evidence>
<dbReference type="Proteomes" id="UP000197781">
    <property type="component" value="Chromosome"/>
</dbReference>